<dbReference type="RefSeq" id="WP_189066048.1">
    <property type="nucleotide sequence ID" value="NZ_BMQM01000027.1"/>
</dbReference>
<organism evidence="1 2">
    <name type="scientific">Deinococcus seoulensis</name>
    <dbReference type="NCBI Taxonomy" id="1837379"/>
    <lineage>
        <taxon>Bacteria</taxon>
        <taxon>Thermotogati</taxon>
        <taxon>Deinococcota</taxon>
        <taxon>Deinococci</taxon>
        <taxon>Deinococcales</taxon>
        <taxon>Deinococcaceae</taxon>
        <taxon>Deinococcus</taxon>
    </lineage>
</organism>
<evidence type="ECO:0008006" key="3">
    <source>
        <dbReference type="Google" id="ProtNLM"/>
    </source>
</evidence>
<dbReference type="Proteomes" id="UP000634308">
    <property type="component" value="Unassembled WGS sequence"/>
</dbReference>
<sequence>MTDLQAFEDAEQRAQLAAVTLPYDPRSGRVLTGQHRGHPVWDAIQAEVLTLLRSFPHVTVTHVTVRPWQRWWQRTPAKRLTPSPEVTP</sequence>
<keyword evidence="2" id="KW-1185">Reference proteome</keyword>
<accession>A0ABQ2RY07</accession>
<proteinExistence type="predicted"/>
<reference evidence="2" key="1">
    <citation type="journal article" date="2019" name="Int. J. Syst. Evol. Microbiol.">
        <title>The Global Catalogue of Microorganisms (GCM) 10K type strain sequencing project: providing services to taxonomists for standard genome sequencing and annotation.</title>
        <authorList>
            <consortium name="The Broad Institute Genomics Platform"/>
            <consortium name="The Broad Institute Genome Sequencing Center for Infectious Disease"/>
            <person name="Wu L."/>
            <person name="Ma J."/>
        </authorList>
    </citation>
    <scope>NUCLEOTIDE SEQUENCE [LARGE SCALE GENOMIC DNA]</scope>
    <source>
        <strain evidence="2">JCM 31404</strain>
    </source>
</reference>
<evidence type="ECO:0000313" key="2">
    <source>
        <dbReference type="Proteomes" id="UP000634308"/>
    </source>
</evidence>
<gene>
    <name evidence="1" type="ORF">GCM10008959_32610</name>
</gene>
<comment type="caution">
    <text evidence="1">The sequence shown here is derived from an EMBL/GenBank/DDBJ whole genome shotgun (WGS) entry which is preliminary data.</text>
</comment>
<protein>
    <recommendedName>
        <fullName evidence="3">BON domain-containing protein</fullName>
    </recommendedName>
</protein>
<dbReference type="EMBL" id="BMQM01000027">
    <property type="protein sequence ID" value="GGR68005.1"/>
    <property type="molecule type" value="Genomic_DNA"/>
</dbReference>
<evidence type="ECO:0000313" key="1">
    <source>
        <dbReference type="EMBL" id="GGR68005.1"/>
    </source>
</evidence>
<name>A0ABQ2RY07_9DEIO</name>